<organism evidence="5 6">
    <name type="scientific">Tannerella forsythia</name>
    <name type="common">Bacteroides forsythus</name>
    <dbReference type="NCBI Taxonomy" id="28112"/>
    <lineage>
        <taxon>Bacteria</taxon>
        <taxon>Pseudomonadati</taxon>
        <taxon>Bacteroidota</taxon>
        <taxon>Bacteroidia</taxon>
        <taxon>Bacteroidales</taxon>
        <taxon>Tannerellaceae</taxon>
        <taxon>Tannerella</taxon>
    </lineage>
</organism>
<accession>A0A1D3UBB4</accession>
<dbReference type="GO" id="GO:0004622">
    <property type="term" value="F:phosphatidylcholine lysophospholipase activity"/>
    <property type="evidence" value="ECO:0007669"/>
    <property type="project" value="TreeGrafter"/>
</dbReference>
<dbReference type="InterPro" id="IPR032740">
    <property type="entry name" value="GxDLY"/>
</dbReference>
<proteinExistence type="predicted"/>
<dbReference type="Pfam" id="PF13472">
    <property type="entry name" value="Lipase_GDSL_2"/>
    <property type="match status" value="1"/>
</dbReference>
<dbReference type="PANTHER" id="PTHR30383:SF5">
    <property type="entry name" value="SGNH HYDROLASE-TYPE ESTERASE DOMAIN-CONTAINING PROTEIN"/>
    <property type="match status" value="1"/>
</dbReference>
<dbReference type="SUPFAM" id="SSF52266">
    <property type="entry name" value="SGNH hydrolase"/>
    <property type="match status" value="2"/>
</dbReference>
<evidence type="ECO:0000259" key="2">
    <source>
        <dbReference type="Pfam" id="PF13472"/>
    </source>
</evidence>
<feature type="coiled-coil region" evidence="1">
    <location>
        <begin position="292"/>
        <end position="319"/>
    </location>
</feature>
<dbReference type="InterPro" id="IPR013830">
    <property type="entry name" value="SGNH_hydro"/>
</dbReference>
<evidence type="ECO:0000259" key="4">
    <source>
        <dbReference type="Pfam" id="PF14607"/>
    </source>
</evidence>
<evidence type="ECO:0000256" key="1">
    <source>
        <dbReference type="SAM" id="Coils"/>
    </source>
</evidence>
<evidence type="ECO:0000313" key="6">
    <source>
        <dbReference type="Proteomes" id="UP000182057"/>
    </source>
</evidence>
<dbReference type="OMA" id="LWRIYHG"/>
<dbReference type="RefSeq" id="WP_014223498.1">
    <property type="nucleotide sequence ID" value="NZ_CALHNL010000054.1"/>
</dbReference>
<dbReference type="Pfam" id="PF14607">
    <property type="entry name" value="GxDLY"/>
    <property type="match status" value="1"/>
</dbReference>
<feature type="domain" description="SGNH hydrolase-type esterase N-terminal" evidence="4">
    <location>
        <begin position="22"/>
        <end position="168"/>
    </location>
</feature>
<evidence type="ECO:0000313" key="5">
    <source>
        <dbReference type="EMBL" id="SCQ17439.1"/>
    </source>
</evidence>
<keyword evidence="1" id="KW-0175">Coiled coil</keyword>
<evidence type="ECO:0000259" key="3">
    <source>
        <dbReference type="Pfam" id="PF14606"/>
    </source>
</evidence>
<reference evidence="5 6" key="1">
    <citation type="submission" date="2016-09" db="EMBL/GenBank/DDBJ databases">
        <authorList>
            <person name="Capua I."/>
            <person name="De Benedictis P."/>
            <person name="Joannis T."/>
            <person name="Lombin L.H."/>
            <person name="Cattoli G."/>
        </authorList>
    </citation>
    <scope>NUCLEOTIDE SEQUENCE [LARGE SCALE GENOMIC DNA]</scope>
    <source>
        <strain evidence="5 6">UB20</strain>
    </source>
</reference>
<dbReference type="OrthoDB" id="5624617at2"/>
<feature type="domain" description="SGNH hydrolase-type esterase" evidence="3">
    <location>
        <begin position="177"/>
        <end position="351"/>
    </location>
</feature>
<gene>
    <name evidence="5" type="ORF">TFUB20_00010</name>
</gene>
<dbReference type="PANTHER" id="PTHR30383">
    <property type="entry name" value="THIOESTERASE 1/PROTEASE 1/LYSOPHOSPHOLIPASE L1"/>
    <property type="match status" value="1"/>
</dbReference>
<dbReference type="InterPro" id="IPR051532">
    <property type="entry name" value="Ester_Hydrolysis_Enzymes"/>
</dbReference>
<dbReference type="Pfam" id="PF14606">
    <property type="entry name" value="Lipase_GDSL_3"/>
    <property type="match status" value="1"/>
</dbReference>
<dbReference type="GeneID" id="34757457"/>
<dbReference type="Gene3D" id="3.40.50.1110">
    <property type="entry name" value="SGNH hydrolase"/>
    <property type="match status" value="2"/>
</dbReference>
<dbReference type="Proteomes" id="UP000182057">
    <property type="component" value="Unassembled WGS sequence"/>
</dbReference>
<feature type="domain" description="SGNH hydrolase-type esterase" evidence="2">
    <location>
        <begin position="402"/>
        <end position="564"/>
    </location>
</feature>
<dbReference type="EMBL" id="FMMM01000001">
    <property type="protein sequence ID" value="SCQ17439.1"/>
    <property type="molecule type" value="Genomic_DNA"/>
</dbReference>
<dbReference type="Gene3D" id="2.60.120.260">
    <property type="entry name" value="Galactose-binding domain-like"/>
    <property type="match status" value="1"/>
</dbReference>
<evidence type="ECO:0008006" key="7">
    <source>
        <dbReference type="Google" id="ProtNLM"/>
    </source>
</evidence>
<name>A0A1D3UBB4_TANFO</name>
<protein>
    <recommendedName>
        <fullName evidence="7">Acetylhydrolase</fullName>
    </recommendedName>
</protein>
<sequence>MNKIDTVIGLCLISMSMQAQAIKWFNPQQSEIPCIQQRGWADEMKNSYARLPDRARAEVREPVWKLSRNAAGLAIYFYTNAPEIRVRYTVSGGLNMPHMPSTGVSGVDLYSVDKQGHWMDNGVKYLFGDTIVYTYTDLSSKMEREYRLYLPLYNSVTWMEIGVPEGSIFKVEPVRREKPIVVYGTSIAQGACASRPGNAWTNILARKLDWPVVNFGFSGNGQLEPEVLKYINEVDGAAYLLDCYPNLGKFTVEEKTRRTIEAVRTIRAKHAAPIVIVQHTGFNQDEVQALTRTQVAEANEAAQKAYDQLKNEVKDLHLMTFDESVRTTETTAEGIHPNDYGMVVLAGHHETFLRQLLRMPKGTKSTMIPVTQRREPGTYDWQARHQDILRQNAEQAPRRVIMGNSITHYWGGAHRIQDGKESWNRVFVPAGYRNMGYGWDYVQNVLWRVYHGELDGFEAEKVVLNIGTNNLTFDSDEDIVEGLLFLLAAIHERQPKAAIKVVALYPRRAMEERVAGLNRKIEQAVLPLGYEYCDVGSYFLKPDGKIDETLFRDGLHPNAKGYERIAAKVAE</sequence>
<dbReference type="AlphaFoldDB" id="A0A1D3UBB4"/>
<dbReference type="InterPro" id="IPR036514">
    <property type="entry name" value="SGNH_hydro_sf"/>
</dbReference>